<feature type="transmembrane region" description="Helical" evidence="1">
    <location>
        <begin position="21"/>
        <end position="40"/>
    </location>
</feature>
<gene>
    <name evidence="2" type="ORF">JIN85_16655</name>
</gene>
<dbReference type="Proteomes" id="UP000603141">
    <property type="component" value="Unassembled WGS sequence"/>
</dbReference>
<dbReference type="RefSeq" id="WP_200272870.1">
    <property type="nucleotide sequence ID" value="NZ_JAENIJ010000033.1"/>
</dbReference>
<keyword evidence="3" id="KW-1185">Reference proteome</keyword>
<accession>A0A934SDC7</accession>
<evidence type="ECO:0000313" key="2">
    <source>
        <dbReference type="EMBL" id="MBK1884052.1"/>
    </source>
</evidence>
<keyword evidence="1" id="KW-0812">Transmembrane</keyword>
<proteinExistence type="predicted"/>
<keyword evidence="1" id="KW-1133">Transmembrane helix</keyword>
<name>A0A934SDC7_9BACT</name>
<organism evidence="2 3">
    <name type="scientific">Luteolibacter pohnpeiensis</name>
    <dbReference type="NCBI Taxonomy" id="454153"/>
    <lineage>
        <taxon>Bacteria</taxon>
        <taxon>Pseudomonadati</taxon>
        <taxon>Verrucomicrobiota</taxon>
        <taxon>Verrucomicrobiia</taxon>
        <taxon>Verrucomicrobiales</taxon>
        <taxon>Verrucomicrobiaceae</taxon>
        <taxon>Luteolibacter</taxon>
    </lineage>
</organism>
<evidence type="ECO:0000256" key="1">
    <source>
        <dbReference type="SAM" id="Phobius"/>
    </source>
</evidence>
<protein>
    <submittedName>
        <fullName evidence="2">Uncharacterized protein</fullName>
    </submittedName>
</protein>
<dbReference type="AlphaFoldDB" id="A0A934SDC7"/>
<comment type="caution">
    <text evidence="2">The sequence shown here is derived from an EMBL/GenBank/DDBJ whole genome shotgun (WGS) entry which is preliminary data.</text>
</comment>
<keyword evidence="1" id="KW-0472">Membrane</keyword>
<sequence>MKHLLGNSSYRQEVRRLIPRLLAFVIVLAGGLGLLIFWNLPRMKKIGEVRIDGVGRLEMASQQDGDISTNVFYRLIRNGNPMPEWTHTGWTLGKIEPCIYANTPDGRFFCIASQGEVHLDRYTGSPSLPLMIIYDRKNDVVWPAEPSKNLPEYHWDNAWKSLKAANPALPDPAI</sequence>
<evidence type="ECO:0000313" key="3">
    <source>
        <dbReference type="Proteomes" id="UP000603141"/>
    </source>
</evidence>
<reference evidence="2" key="1">
    <citation type="submission" date="2021-01" db="EMBL/GenBank/DDBJ databases">
        <title>Modified the classification status of verrucomicrobia.</title>
        <authorList>
            <person name="Feng X."/>
        </authorList>
    </citation>
    <scope>NUCLEOTIDE SEQUENCE</scope>
    <source>
        <strain evidence="2">KCTC 22041</strain>
    </source>
</reference>
<dbReference type="EMBL" id="JAENIJ010000033">
    <property type="protein sequence ID" value="MBK1884052.1"/>
    <property type="molecule type" value="Genomic_DNA"/>
</dbReference>